<organism evidence="3 4">
    <name type="scientific">Peronospora belbahrii</name>
    <dbReference type="NCBI Taxonomy" id="622444"/>
    <lineage>
        <taxon>Eukaryota</taxon>
        <taxon>Sar</taxon>
        <taxon>Stramenopiles</taxon>
        <taxon>Oomycota</taxon>
        <taxon>Peronosporomycetes</taxon>
        <taxon>Peronosporales</taxon>
        <taxon>Peronosporaceae</taxon>
        <taxon>Peronospora</taxon>
    </lineage>
</organism>
<gene>
    <name evidence="3" type="ORF">PBS003_LOCUS7251</name>
</gene>
<accession>A0AAU9L3V7</accession>
<dbReference type="PANTHER" id="PTHR10655:SF70">
    <property type="entry name" value="PHOSPHOLIPASE_CARBOXYLESTERASE_THIOESTERASE DOMAIN-CONTAINING PROTEIN"/>
    <property type="match status" value="1"/>
</dbReference>
<evidence type="ECO:0000259" key="2">
    <source>
        <dbReference type="Pfam" id="PF02230"/>
    </source>
</evidence>
<dbReference type="EMBL" id="CAKKTJ010000324">
    <property type="protein sequence ID" value="CAH0480634.1"/>
    <property type="molecule type" value="Genomic_DNA"/>
</dbReference>
<dbReference type="Gene3D" id="3.40.50.1820">
    <property type="entry name" value="alpha/beta hydrolase"/>
    <property type="match status" value="1"/>
</dbReference>
<dbReference type="GO" id="GO:0052689">
    <property type="term" value="F:carboxylic ester hydrolase activity"/>
    <property type="evidence" value="ECO:0007669"/>
    <property type="project" value="TreeGrafter"/>
</dbReference>
<dbReference type="Pfam" id="PF02230">
    <property type="entry name" value="Abhydrolase_2"/>
    <property type="match status" value="1"/>
</dbReference>
<dbReference type="InterPro" id="IPR050565">
    <property type="entry name" value="LYPA1-2/EST-like"/>
</dbReference>
<dbReference type="GO" id="GO:0008474">
    <property type="term" value="F:palmitoyl-(protein) hydrolase activity"/>
    <property type="evidence" value="ECO:0007669"/>
    <property type="project" value="TreeGrafter"/>
</dbReference>
<dbReference type="Proteomes" id="UP001160483">
    <property type="component" value="Unassembled WGS sequence"/>
</dbReference>
<dbReference type="SUPFAM" id="SSF53474">
    <property type="entry name" value="alpha/beta-Hydrolases"/>
    <property type="match status" value="1"/>
</dbReference>
<reference evidence="3" key="1">
    <citation type="submission" date="2021-11" db="EMBL/GenBank/DDBJ databases">
        <authorList>
            <person name="Islam A."/>
            <person name="Islam S."/>
            <person name="Flora M.S."/>
            <person name="Rahman M."/>
            <person name="Ziaur R.M."/>
            <person name="Epstein J.H."/>
            <person name="Hassan M."/>
            <person name="Klassen M."/>
            <person name="Woodard K."/>
            <person name="Webb A."/>
            <person name="Webby R.J."/>
            <person name="El Zowalaty M.E."/>
        </authorList>
    </citation>
    <scope>NUCLEOTIDE SEQUENCE</scope>
    <source>
        <strain evidence="3">Pbs3</strain>
    </source>
</reference>
<dbReference type="InterPro" id="IPR003140">
    <property type="entry name" value="PLipase/COase/thioEstase"/>
</dbReference>
<comment type="caution">
    <text evidence="3">The sequence shown here is derived from an EMBL/GenBank/DDBJ whole genome shotgun (WGS) entry which is preliminary data.</text>
</comment>
<sequence length="210" mass="22984">MERPQTAIVSLRAPHELPFDLGFTWINDLDTHGDVISRTIHSAATVFRKLRTTCGTFYTFYTTSTPGVTLACLFGFSQGACVAFHLAMTLPSNVRLGGMVLVSGGAIAGPHSCSSASKGGATATPILQVSGAADAVYPTALADRSRREFEQRHSHEAAENLFTSVVRPRKGHAMIDFHEDMQHVMSFFSKHLYLRNITLENRSDIIELKT</sequence>
<evidence type="ECO:0000313" key="4">
    <source>
        <dbReference type="Proteomes" id="UP001160483"/>
    </source>
</evidence>
<dbReference type="AlphaFoldDB" id="A0AAU9L3V7"/>
<dbReference type="InterPro" id="IPR029058">
    <property type="entry name" value="AB_hydrolase_fold"/>
</dbReference>
<evidence type="ECO:0000256" key="1">
    <source>
        <dbReference type="ARBA" id="ARBA00006499"/>
    </source>
</evidence>
<comment type="similarity">
    <text evidence="1">Belongs to the AB hydrolase superfamily. AB hydrolase 2 family.</text>
</comment>
<protein>
    <recommendedName>
        <fullName evidence="2">Phospholipase/carboxylesterase/thioesterase domain-containing protein</fullName>
    </recommendedName>
</protein>
<proteinExistence type="inferred from homology"/>
<feature type="domain" description="Phospholipase/carboxylesterase/thioesterase" evidence="2">
    <location>
        <begin position="73"/>
        <end position="190"/>
    </location>
</feature>
<dbReference type="GO" id="GO:0005737">
    <property type="term" value="C:cytoplasm"/>
    <property type="evidence" value="ECO:0007669"/>
    <property type="project" value="TreeGrafter"/>
</dbReference>
<evidence type="ECO:0000313" key="3">
    <source>
        <dbReference type="EMBL" id="CAH0480634.1"/>
    </source>
</evidence>
<dbReference type="PANTHER" id="PTHR10655">
    <property type="entry name" value="LYSOPHOSPHOLIPASE-RELATED"/>
    <property type="match status" value="1"/>
</dbReference>
<name>A0AAU9L3V7_9STRA</name>